<comment type="caution">
    <text evidence="2">The sequence shown here is derived from an EMBL/GenBank/DDBJ whole genome shotgun (WGS) entry which is preliminary data.</text>
</comment>
<protein>
    <submittedName>
        <fullName evidence="2">Glyoxalase</fullName>
    </submittedName>
</protein>
<feature type="domain" description="Glyoxalase-like" evidence="1">
    <location>
        <begin position="11"/>
        <end position="178"/>
    </location>
</feature>
<dbReference type="EMBL" id="BMQN01000002">
    <property type="protein sequence ID" value="GGR90324.1"/>
    <property type="molecule type" value="Genomic_DNA"/>
</dbReference>
<accession>A0ABQ2S261</accession>
<evidence type="ECO:0000259" key="1">
    <source>
        <dbReference type="Pfam" id="PF13468"/>
    </source>
</evidence>
<proteinExistence type="predicted"/>
<evidence type="ECO:0000313" key="2">
    <source>
        <dbReference type="EMBL" id="GGR90324.1"/>
    </source>
</evidence>
<evidence type="ECO:0000313" key="3">
    <source>
        <dbReference type="Proteomes" id="UP000644548"/>
    </source>
</evidence>
<sequence>MKPVAGTGARLDHLVVAARSLPEGREWLEGRLRVPLQPGGEHEVFGTHNLLLSLGPDAYLEVIAVNPDAPPPARARWFALDTPGMQERLSHGPALVHWVAQVPQVPTGPDALPLSRGENRWVLTVPPDGSLPGGGAAPSLIHWLTPPPPTRLPDVGVRLSGLRLGSPEPDGLRAAMDALRFHGEVEVVEAPQVELHATLDTPHGPVEL</sequence>
<dbReference type="InterPro" id="IPR029068">
    <property type="entry name" value="Glyas_Bleomycin-R_OHBP_Dase"/>
</dbReference>
<name>A0ABQ2S261_9DEIO</name>
<organism evidence="2 3">
    <name type="scientific">Deinococcus sedimenti</name>
    <dbReference type="NCBI Taxonomy" id="1867090"/>
    <lineage>
        <taxon>Bacteria</taxon>
        <taxon>Thermotogati</taxon>
        <taxon>Deinococcota</taxon>
        <taxon>Deinococci</taxon>
        <taxon>Deinococcales</taxon>
        <taxon>Deinococcaceae</taxon>
        <taxon>Deinococcus</taxon>
    </lineage>
</organism>
<dbReference type="Gene3D" id="3.10.180.10">
    <property type="entry name" value="2,3-Dihydroxybiphenyl 1,2-Dioxygenase, domain 1"/>
    <property type="match status" value="1"/>
</dbReference>
<dbReference type="InterPro" id="IPR025870">
    <property type="entry name" value="Glyoxalase-like_dom"/>
</dbReference>
<dbReference type="Pfam" id="PF13468">
    <property type="entry name" value="Glyoxalase_3"/>
    <property type="match status" value="1"/>
</dbReference>
<gene>
    <name evidence="2" type="ORF">GCM10008960_16800</name>
</gene>
<reference evidence="3" key="1">
    <citation type="journal article" date="2019" name="Int. J. Syst. Evol. Microbiol.">
        <title>The Global Catalogue of Microorganisms (GCM) 10K type strain sequencing project: providing services to taxonomists for standard genome sequencing and annotation.</title>
        <authorList>
            <consortium name="The Broad Institute Genomics Platform"/>
            <consortium name="The Broad Institute Genome Sequencing Center for Infectious Disease"/>
            <person name="Wu L."/>
            <person name="Ma J."/>
        </authorList>
    </citation>
    <scope>NUCLEOTIDE SEQUENCE [LARGE SCALE GENOMIC DNA]</scope>
    <source>
        <strain evidence="3">JCM 31405</strain>
    </source>
</reference>
<dbReference type="Proteomes" id="UP000644548">
    <property type="component" value="Unassembled WGS sequence"/>
</dbReference>
<keyword evidence="3" id="KW-1185">Reference proteome</keyword>